<comment type="similarity">
    <text evidence="1 5">Belongs to the universal ribosomal protein uS2 family.</text>
</comment>
<organism evidence="6 7">
    <name type="scientific">Candidatus Staskawiczbacteria bacterium RIFCSPLOWO2_01_FULL_38_12b</name>
    <dbReference type="NCBI Taxonomy" id="1802214"/>
    <lineage>
        <taxon>Bacteria</taxon>
        <taxon>Candidatus Staskawicziibacteriota</taxon>
    </lineage>
</organism>
<dbReference type="AlphaFoldDB" id="A0A1G2IB33"/>
<evidence type="ECO:0000256" key="2">
    <source>
        <dbReference type="ARBA" id="ARBA00022980"/>
    </source>
</evidence>
<dbReference type="Gene3D" id="1.10.287.610">
    <property type="entry name" value="Helix hairpin bin"/>
    <property type="match status" value="1"/>
</dbReference>
<dbReference type="NCBIfam" id="TIGR01011">
    <property type="entry name" value="rpsB_bact"/>
    <property type="match status" value="1"/>
</dbReference>
<accession>A0A1G2IB33</accession>
<dbReference type="PANTHER" id="PTHR12534">
    <property type="entry name" value="30S RIBOSOMAL PROTEIN S2 PROKARYOTIC AND ORGANELLAR"/>
    <property type="match status" value="1"/>
</dbReference>
<dbReference type="InterPro" id="IPR023591">
    <property type="entry name" value="Ribosomal_uS2_flav_dom_sf"/>
</dbReference>
<evidence type="ECO:0000313" key="7">
    <source>
        <dbReference type="Proteomes" id="UP000176774"/>
    </source>
</evidence>
<proteinExistence type="inferred from homology"/>
<name>A0A1G2IB33_9BACT</name>
<dbReference type="GO" id="GO:0022627">
    <property type="term" value="C:cytosolic small ribosomal subunit"/>
    <property type="evidence" value="ECO:0007669"/>
    <property type="project" value="TreeGrafter"/>
</dbReference>
<keyword evidence="2 5" id="KW-0689">Ribosomal protein</keyword>
<evidence type="ECO:0000256" key="1">
    <source>
        <dbReference type="ARBA" id="ARBA00006242"/>
    </source>
</evidence>
<evidence type="ECO:0000256" key="4">
    <source>
        <dbReference type="ARBA" id="ARBA00035256"/>
    </source>
</evidence>
<dbReference type="PRINTS" id="PR00395">
    <property type="entry name" value="RIBOSOMALS2"/>
</dbReference>
<keyword evidence="3 5" id="KW-0687">Ribonucleoprotein</keyword>
<comment type="caution">
    <text evidence="6">The sequence shown here is derived from an EMBL/GenBank/DDBJ whole genome shotgun (WGS) entry which is preliminary data.</text>
</comment>
<evidence type="ECO:0000256" key="5">
    <source>
        <dbReference type="HAMAP-Rule" id="MF_00291"/>
    </source>
</evidence>
<dbReference type="CDD" id="cd01425">
    <property type="entry name" value="RPS2"/>
    <property type="match status" value="1"/>
</dbReference>
<dbReference type="InterPro" id="IPR005706">
    <property type="entry name" value="Ribosomal_uS2_bac/mit/plastid"/>
</dbReference>
<dbReference type="GO" id="GO:0006412">
    <property type="term" value="P:translation"/>
    <property type="evidence" value="ECO:0007669"/>
    <property type="project" value="UniProtKB-UniRule"/>
</dbReference>
<dbReference type="PANTHER" id="PTHR12534:SF0">
    <property type="entry name" value="SMALL RIBOSOMAL SUBUNIT PROTEIN US2M"/>
    <property type="match status" value="1"/>
</dbReference>
<sequence length="231" mass="26218">MSEDTKASILNVDQMQIAGLHFGHRVSRLHPKMKPYVSGIKNNVHIIDLEKTGKEFEKALVFIAKLISEGKTILFVGTKIQVKQYVKSNAEISGMPYVIERWLGGTFTNFETIVKRVQYFKELENKKATGELEKYTKKERSMFDKELEILRKKFEGIKHMTKLPDAVLILDVKKDITCAKEARRKGIKIIGVVDTNVDPSLADYPIPANDDAISSVSYILEKISETIQDAK</sequence>
<dbReference type="Gene3D" id="3.40.50.10490">
    <property type="entry name" value="Glucose-6-phosphate isomerase like protein, domain 1"/>
    <property type="match status" value="1"/>
</dbReference>
<reference evidence="6 7" key="1">
    <citation type="journal article" date="2016" name="Nat. Commun.">
        <title>Thousands of microbial genomes shed light on interconnected biogeochemical processes in an aquifer system.</title>
        <authorList>
            <person name="Anantharaman K."/>
            <person name="Brown C.T."/>
            <person name="Hug L.A."/>
            <person name="Sharon I."/>
            <person name="Castelle C.J."/>
            <person name="Probst A.J."/>
            <person name="Thomas B.C."/>
            <person name="Singh A."/>
            <person name="Wilkins M.J."/>
            <person name="Karaoz U."/>
            <person name="Brodie E.L."/>
            <person name="Williams K.H."/>
            <person name="Hubbard S.S."/>
            <person name="Banfield J.F."/>
        </authorList>
    </citation>
    <scope>NUCLEOTIDE SEQUENCE [LARGE SCALE GENOMIC DNA]</scope>
</reference>
<gene>
    <name evidence="5" type="primary">rpsB</name>
    <name evidence="6" type="ORF">A2908_02615</name>
</gene>
<evidence type="ECO:0000313" key="6">
    <source>
        <dbReference type="EMBL" id="OGZ71949.1"/>
    </source>
</evidence>
<evidence type="ECO:0000256" key="3">
    <source>
        <dbReference type="ARBA" id="ARBA00023274"/>
    </source>
</evidence>
<dbReference type="Proteomes" id="UP000176774">
    <property type="component" value="Unassembled WGS sequence"/>
</dbReference>
<dbReference type="Pfam" id="PF00318">
    <property type="entry name" value="Ribosomal_S2"/>
    <property type="match status" value="1"/>
</dbReference>
<protein>
    <recommendedName>
        <fullName evidence="4 5">Small ribosomal subunit protein uS2</fullName>
    </recommendedName>
</protein>
<dbReference type="HAMAP" id="MF_00291_B">
    <property type="entry name" value="Ribosomal_uS2_B"/>
    <property type="match status" value="1"/>
</dbReference>
<dbReference type="InterPro" id="IPR001865">
    <property type="entry name" value="Ribosomal_uS2"/>
</dbReference>
<dbReference type="GO" id="GO:0003735">
    <property type="term" value="F:structural constituent of ribosome"/>
    <property type="evidence" value="ECO:0007669"/>
    <property type="project" value="InterPro"/>
</dbReference>
<dbReference type="EMBL" id="MHPA01000032">
    <property type="protein sequence ID" value="OGZ71949.1"/>
    <property type="molecule type" value="Genomic_DNA"/>
</dbReference>
<dbReference type="STRING" id="1802214.A2908_02615"/>
<dbReference type="SUPFAM" id="SSF52313">
    <property type="entry name" value="Ribosomal protein S2"/>
    <property type="match status" value="1"/>
</dbReference>